<proteinExistence type="predicted"/>
<sequence length="836" mass="92142">MNTKIKLLTTIILATMSFSSHSRVYEYTIKDIYGAEKSVSAETGILNTNEKIQLSLISGLDRKVHVSVRKSGTEVYSTTTDSIKVSDRIKASTGEEFYGKIITLPPLSDGPYQVISEILNTQGALVDSTTQDFTIDSVGPTADDLSILQKPGYEMVTQGERWELGLGADQKLYVNVNNVKAVAGFDKATLQVINPDNSVYSITAMDYDSGSSSLSAAWTLGNRKKASWMPTSNADVEYRFRVTLFDKAGSRKVLPEQKFVFDDQLGEYTLIAIRDPEAQTSVVPGFTSGYIAYKAGMTVNQNPITLIYRIPINNVRKYNKAGLSFGSIISEANGYAYVAATTAYNNRYDIHNGYQWGGATANYNLKLGPDTPVGPEMPSSVWLTTDTKGEINSFNYLWKTSDLPVKFISARIRASARNYIQRAFTGNLEICQIQPGETECSGPVPWSIAKSGNGGVTYSFKMYNEDKTLSSINQERRNYWNTNLLPRIKGYDYQEDKKKVLLFVTQPGNGTFRDQLQLKSAELIDANSGMQVLNGAKIALSGEDYTYAFDLSKLAEGRYDLNFLAKDTFENETSSPFITLVHDMTPPEISFNYDNAPLTSGNTVYGLENISIKLNDELTKPTLLRLELRGGPASDSVVLGFNQNVDGSYTPDYPRLFPTLDTSTDKYTLTAYATDAKGNTSQKSIQFAYFPKNLVTLEKLKTLGVVKALKTSDNTPLAVMRTGQLRRNDGSLAQGMQTANITVRSDAEYAINILGTVIHPGETKEIQLDLGTGENSTVRFFRLSTGLRVKATSSSSSHNLTNYRRPPPLLCGVGGVSYQMVLLKACNQKKVTFSKA</sequence>
<evidence type="ECO:0000259" key="2">
    <source>
        <dbReference type="Pfam" id="PF13750"/>
    </source>
</evidence>
<dbReference type="InterPro" id="IPR025429">
    <property type="entry name" value="DUF4165"/>
</dbReference>
<evidence type="ECO:0008006" key="5">
    <source>
        <dbReference type="Google" id="ProtNLM"/>
    </source>
</evidence>
<keyword evidence="4" id="KW-0614">Plasmid</keyword>
<feature type="domain" description="DUF4165" evidence="3">
    <location>
        <begin position="21"/>
        <end position="137"/>
    </location>
</feature>
<reference evidence="4" key="1">
    <citation type="submission" date="2019-02" db="EMBL/GenBank/DDBJ databases">
        <title>Klebsiella pneumoniae strain B199 multidrug resistance plasmid pKpnB199.</title>
        <authorList>
            <person name="Navon-Venezia S."/>
            <person name="Kondratyeva K."/>
            <person name="Gancz A."/>
        </authorList>
    </citation>
    <scope>NUCLEOTIDE SEQUENCE</scope>
    <source>
        <strain evidence="4">B199</strain>
        <plasmid evidence="4">pKpnB199</plasmid>
    </source>
</reference>
<dbReference type="Pfam" id="PF13750">
    <property type="entry name" value="Big_3_3"/>
    <property type="match status" value="1"/>
</dbReference>
<evidence type="ECO:0000259" key="3">
    <source>
        <dbReference type="Pfam" id="PF13752"/>
    </source>
</evidence>
<evidence type="ECO:0000313" key="4">
    <source>
        <dbReference type="EMBL" id="QGW58826.1"/>
    </source>
</evidence>
<evidence type="ECO:0000259" key="1">
    <source>
        <dbReference type="Pfam" id="PF12245"/>
    </source>
</evidence>
<dbReference type="EMBL" id="MK552108">
    <property type="protein sequence ID" value="QGW58826.1"/>
    <property type="molecule type" value="Genomic_DNA"/>
</dbReference>
<feature type="domain" description="Ig-like" evidence="1">
    <location>
        <begin position="139"/>
        <end position="263"/>
    </location>
</feature>
<gene>
    <name evidence="4" type="ORF">pKpnB199_00364</name>
</gene>
<protein>
    <recommendedName>
        <fullName evidence="5">DUF4165 domain-containing protein</fullName>
    </recommendedName>
</protein>
<dbReference type="AlphaFoldDB" id="A0A7S5GH31"/>
<geneLocation type="plasmid" evidence="4">
    <name>pKpnB199</name>
</geneLocation>
<dbReference type="Pfam" id="PF12245">
    <property type="entry name" value="Big_3_2"/>
    <property type="match status" value="1"/>
</dbReference>
<organism evidence="4">
    <name type="scientific">Klebsiella pneumoniae</name>
    <dbReference type="NCBI Taxonomy" id="573"/>
    <lineage>
        <taxon>Bacteria</taxon>
        <taxon>Pseudomonadati</taxon>
        <taxon>Pseudomonadota</taxon>
        <taxon>Gammaproteobacteria</taxon>
        <taxon>Enterobacterales</taxon>
        <taxon>Enterobacteriaceae</taxon>
        <taxon>Klebsiella/Raoultella group</taxon>
        <taxon>Klebsiella</taxon>
        <taxon>Klebsiella pneumoniae complex</taxon>
    </lineage>
</organism>
<feature type="domain" description="Ig-like" evidence="2">
    <location>
        <begin position="544"/>
        <end position="700"/>
    </location>
</feature>
<dbReference type="Pfam" id="PF13752">
    <property type="entry name" value="DUF4165"/>
    <property type="match status" value="1"/>
</dbReference>
<dbReference type="InterPro" id="IPR022038">
    <property type="entry name" value="Ig-like_bact"/>
</dbReference>
<name>A0A7S5GH31_KLEPN</name>
<accession>A0A7S5GH31</accession>